<evidence type="ECO:0000256" key="1">
    <source>
        <dbReference type="SAM" id="MobiDB-lite"/>
    </source>
</evidence>
<dbReference type="Proteomes" id="UP000054270">
    <property type="component" value="Unassembled WGS sequence"/>
</dbReference>
<name>A0A0D2L2E9_HYPSF</name>
<reference evidence="3" key="1">
    <citation type="submission" date="2014-04" db="EMBL/GenBank/DDBJ databases">
        <title>Evolutionary Origins and Diversification of the Mycorrhizal Mutualists.</title>
        <authorList>
            <consortium name="DOE Joint Genome Institute"/>
            <consortium name="Mycorrhizal Genomics Consortium"/>
            <person name="Kohler A."/>
            <person name="Kuo A."/>
            <person name="Nagy L.G."/>
            <person name="Floudas D."/>
            <person name="Copeland A."/>
            <person name="Barry K.W."/>
            <person name="Cichocki N."/>
            <person name="Veneault-Fourrey C."/>
            <person name="LaButti K."/>
            <person name="Lindquist E.A."/>
            <person name="Lipzen A."/>
            <person name="Lundell T."/>
            <person name="Morin E."/>
            <person name="Murat C."/>
            <person name="Riley R."/>
            <person name="Ohm R."/>
            <person name="Sun H."/>
            <person name="Tunlid A."/>
            <person name="Henrissat B."/>
            <person name="Grigoriev I.V."/>
            <person name="Hibbett D.S."/>
            <person name="Martin F."/>
        </authorList>
    </citation>
    <scope>NUCLEOTIDE SEQUENCE [LARGE SCALE GENOMIC DNA]</scope>
    <source>
        <strain evidence="3">FD-334 SS-4</strain>
    </source>
</reference>
<evidence type="ECO:0000313" key="3">
    <source>
        <dbReference type="Proteomes" id="UP000054270"/>
    </source>
</evidence>
<evidence type="ECO:0000313" key="2">
    <source>
        <dbReference type="EMBL" id="KJA20872.1"/>
    </source>
</evidence>
<feature type="region of interest" description="Disordered" evidence="1">
    <location>
        <begin position="43"/>
        <end position="161"/>
    </location>
</feature>
<dbReference type="EMBL" id="KN817563">
    <property type="protein sequence ID" value="KJA20872.1"/>
    <property type="molecule type" value="Genomic_DNA"/>
</dbReference>
<gene>
    <name evidence="2" type="ORF">HYPSUDRAFT_768952</name>
</gene>
<keyword evidence="3" id="KW-1185">Reference proteome</keyword>
<sequence>MGARGTCAGALSSSYFPGQPEIPLAACRLASFCALRRIRCSRSSDSRATGASPPRPPPHSMSTQHPALATPPTAAHPPSPRRAGSSIYILTGARRLVRTPQSSPHSGTQPAAGQRTHVLSSMHISQPAHSAAPHGPAEPAWLLRSPAPTGVPSPSRRYVCK</sequence>
<organism evidence="2 3">
    <name type="scientific">Hypholoma sublateritium (strain FD-334 SS-4)</name>
    <dbReference type="NCBI Taxonomy" id="945553"/>
    <lineage>
        <taxon>Eukaryota</taxon>
        <taxon>Fungi</taxon>
        <taxon>Dikarya</taxon>
        <taxon>Basidiomycota</taxon>
        <taxon>Agaricomycotina</taxon>
        <taxon>Agaricomycetes</taxon>
        <taxon>Agaricomycetidae</taxon>
        <taxon>Agaricales</taxon>
        <taxon>Agaricineae</taxon>
        <taxon>Strophariaceae</taxon>
        <taxon>Hypholoma</taxon>
    </lineage>
</organism>
<accession>A0A0D2L2E9</accession>
<protein>
    <submittedName>
        <fullName evidence="2">Uncharacterized protein</fullName>
    </submittedName>
</protein>
<dbReference type="AlphaFoldDB" id="A0A0D2L2E9"/>
<feature type="compositionally biased region" description="Polar residues" evidence="1">
    <location>
        <begin position="99"/>
        <end position="128"/>
    </location>
</feature>
<proteinExistence type="predicted"/>